<evidence type="ECO:0000256" key="2">
    <source>
        <dbReference type="ARBA" id="ARBA00022603"/>
    </source>
</evidence>
<dbReference type="PROSITE" id="PS00092">
    <property type="entry name" value="N6_MTASE"/>
    <property type="match status" value="1"/>
</dbReference>
<dbReference type="PANTHER" id="PTHR33841">
    <property type="entry name" value="DNA METHYLTRANSFERASE YEEA-RELATED"/>
    <property type="match status" value="1"/>
</dbReference>
<keyword evidence="8" id="KW-0175">Coiled coil</keyword>
<evidence type="ECO:0000313" key="11">
    <source>
        <dbReference type="EMBL" id="ACX73084.1"/>
    </source>
</evidence>
<dbReference type="RefSeq" id="WP_015733304.1">
    <property type="nucleotide sequence ID" value="NC_013407.1"/>
</dbReference>
<dbReference type="eggNOG" id="arCOG02634">
    <property type="taxonomic scope" value="Archaea"/>
</dbReference>
<keyword evidence="2" id="KW-0489">Methyltransferase</keyword>
<dbReference type="Gene3D" id="3.40.50.150">
    <property type="entry name" value="Vaccinia Virus protein VP39"/>
    <property type="match status" value="1"/>
</dbReference>
<evidence type="ECO:0000256" key="4">
    <source>
        <dbReference type="ARBA" id="ARBA00022691"/>
    </source>
</evidence>
<accession>C9RHN2</accession>
<evidence type="ECO:0000256" key="5">
    <source>
        <dbReference type="ARBA" id="ARBA00022747"/>
    </source>
</evidence>
<organism evidence="11 12">
    <name type="scientific">Methanocaldococcus vulcanius (strain ATCC 700851 / DSM 12094 / M7)</name>
    <name type="common">Methanococcus vulcanius</name>
    <dbReference type="NCBI Taxonomy" id="579137"/>
    <lineage>
        <taxon>Archaea</taxon>
        <taxon>Methanobacteriati</taxon>
        <taxon>Methanobacteriota</taxon>
        <taxon>Methanomada group</taxon>
        <taxon>Methanococci</taxon>
        <taxon>Methanococcales</taxon>
        <taxon>Methanocaldococcaceae</taxon>
        <taxon>Methanocaldococcus</taxon>
    </lineage>
</organism>
<evidence type="ECO:0000313" key="12">
    <source>
        <dbReference type="Proteomes" id="UP000002063"/>
    </source>
</evidence>
<dbReference type="Pfam" id="PF07669">
    <property type="entry name" value="Eco57I"/>
    <property type="match status" value="1"/>
</dbReference>
<feature type="domain" description="Type II methyltransferase M.TaqI-like" evidence="9">
    <location>
        <begin position="466"/>
        <end position="773"/>
    </location>
</feature>
<dbReference type="InterPro" id="IPR050953">
    <property type="entry name" value="N4_N6_ade-DNA_methylase"/>
</dbReference>
<dbReference type="InterPro" id="IPR025931">
    <property type="entry name" value="TaqI_C"/>
</dbReference>
<feature type="domain" description="TaqI-like C-terminal specificity" evidence="10">
    <location>
        <begin position="886"/>
        <end position="1056"/>
    </location>
</feature>
<keyword evidence="6" id="KW-0238">DNA-binding</keyword>
<dbReference type="AlphaFoldDB" id="C9RHN2"/>
<keyword evidence="12" id="KW-1185">Reference proteome</keyword>
<dbReference type="HOGENOM" id="CLU_263797_0_0_2"/>
<evidence type="ECO:0000256" key="7">
    <source>
        <dbReference type="ARBA" id="ARBA00047942"/>
    </source>
</evidence>
<evidence type="ECO:0000259" key="10">
    <source>
        <dbReference type="Pfam" id="PF12950"/>
    </source>
</evidence>
<feature type="coiled-coil region" evidence="8">
    <location>
        <begin position="49"/>
        <end position="76"/>
    </location>
</feature>
<dbReference type="GO" id="GO:0003677">
    <property type="term" value="F:DNA binding"/>
    <property type="evidence" value="ECO:0007669"/>
    <property type="project" value="UniProtKB-KW"/>
</dbReference>
<dbReference type="GO" id="GO:0009007">
    <property type="term" value="F:site-specific DNA-methyltransferase (adenine-specific) activity"/>
    <property type="evidence" value="ECO:0007669"/>
    <property type="project" value="UniProtKB-EC"/>
</dbReference>
<protein>
    <recommendedName>
        <fullName evidence="1">site-specific DNA-methyltransferase (adenine-specific)</fullName>
        <ecNumber evidence="1">2.1.1.72</ecNumber>
    </recommendedName>
</protein>
<dbReference type="InterPro" id="IPR029063">
    <property type="entry name" value="SAM-dependent_MTases_sf"/>
</dbReference>
<proteinExistence type="predicted"/>
<dbReference type="GO" id="GO:0032259">
    <property type="term" value="P:methylation"/>
    <property type="evidence" value="ECO:0007669"/>
    <property type="project" value="UniProtKB-KW"/>
</dbReference>
<evidence type="ECO:0000256" key="1">
    <source>
        <dbReference type="ARBA" id="ARBA00011900"/>
    </source>
</evidence>
<dbReference type="GeneID" id="8513567"/>
<evidence type="ECO:0000259" key="9">
    <source>
        <dbReference type="Pfam" id="PF07669"/>
    </source>
</evidence>
<comment type="catalytic activity">
    <reaction evidence="7">
        <text>a 2'-deoxyadenosine in DNA + S-adenosyl-L-methionine = an N(6)-methyl-2'-deoxyadenosine in DNA + S-adenosyl-L-homocysteine + H(+)</text>
        <dbReference type="Rhea" id="RHEA:15197"/>
        <dbReference type="Rhea" id="RHEA-COMP:12418"/>
        <dbReference type="Rhea" id="RHEA-COMP:12419"/>
        <dbReference type="ChEBI" id="CHEBI:15378"/>
        <dbReference type="ChEBI" id="CHEBI:57856"/>
        <dbReference type="ChEBI" id="CHEBI:59789"/>
        <dbReference type="ChEBI" id="CHEBI:90615"/>
        <dbReference type="ChEBI" id="CHEBI:90616"/>
        <dbReference type="EC" id="2.1.1.72"/>
    </reaction>
</comment>
<dbReference type="KEGG" id="mvu:Metvu_1227"/>
<dbReference type="InterPro" id="IPR002052">
    <property type="entry name" value="DNA_methylase_N6_adenine_CS"/>
</dbReference>
<evidence type="ECO:0000256" key="3">
    <source>
        <dbReference type="ARBA" id="ARBA00022679"/>
    </source>
</evidence>
<name>C9RHN2_METVM</name>
<gene>
    <name evidence="11" type="ordered locus">Metvu_1227</name>
</gene>
<dbReference type="OrthoDB" id="66142at2157"/>
<keyword evidence="5" id="KW-0680">Restriction system</keyword>
<dbReference type="EC" id="2.1.1.72" evidence="1"/>
<evidence type="ECO:0000256" key="6">
    <source>
        <dbReference type="ARBA" id="ARBA00023125"/>
    </source>
</evidence>
<dbReference type="STRING" id="579137.Metvu_1227"/>
<dbReference type="Proteomes" id="UP000002063">
    <property type="component" value="Chromosome"/>
</dbReference>
<sequence length="1197" mass="142008">MVKVEKLLSYDGLIEYLRKNNYKEIEEGRFVVYEDEDLGVEEILVVKKGSNYKEDLKNLKKELSKSEEVLEGEKVEYGILFVDNYVLFLKKEMVGLPAKVVVLKKSLDKISPAFKKKLKKLAKDFGNLEYWEVLFDRSDIVEEFYKLYVKARELLIKNIKGIDDDEKKIKFANNLLMKLFIIWYLQEKGFLDGDKRYLINKFKEYKNLGFNSYYEFLKELFSIMMGDKGGNLTFKDNKFGEIVITGPAPFINGEIIENVEIPDEVFYIDGKTEELKKIEPKNVSIVPILNLFESRDWVVEGGDVEGDITDMMLGDIFEKQMVEEERKDSGSYYTPAKITRYISQNAIESYVLDRLNEELKTNYKNLDDFFKNEKDLRAYKLLYDILNDIRILDPACGSGHFLERAVEVLVDIYERLRDKVKELGFDGNLFIIKVADDNGNIRNENLLSIDDEEFKMRIKFHVIVSKNIYGVDINESAVGISKARLFLSIAKHFDKEKGIFVRFPNVHFNIRDGNSLIGYARMKKPERTLDAWLKFGSEKIEELKEEFKVVSELGDYLKEVSKVLNQKGDILKDIEELNKIISKKELSWLDFEKVLKIKEKLVEILLVSLNSKYAIPLNKLLRDINKKFNEKLDEMFVKEFGIEEYVSPKILREGKLKRFHWFFEFSEVFVDNGGFDVIIGNPPYVRQERINDIVKGVDYKEILSKLYKPYDKMFDFSMFFILRSLELLKDKGYHSFIITNKWLRARYGKKIRKFLKENVTIKKVIDFNAVKVFVGVTVDTMIYIVKKEKPDKDNRIFYNNPKSLENIEEGGYYVKQFNLEDDVWNFVDERTLEIKEWIEKVGVPLKELDIKIFYGIKTGFNEAFIIDDETRKKLIEEDAKSEELIKPILRGRDIGRYYVEWDKLWMIIIPAGFTKRLFKKDLPLKDAEELFKKEYPSIYKHFEPFKYKKGKGKGLVDRDDQGDYWWELRPCDYYQEFEKPKIMWQEIVREPSFYLDQSKIYGEATTFIMTSKKMNLKFLLTILNSKLSWTAIRFYGTNLGDNTARYKKAYIEKIPIRLPNNTKPYEILADYLLFLNAKEDWREKYKELINFFDKEIADSLVYELYFKEKLYNEDKEYLLNAISKHLKSINYDRWAELYWKKQLNDELTEKEEEELKQLEEENLRIIIDVYEAIKDDEEINKLIKKIKSHKWVRIIEG</sequence>
<dbReference type="SUPFAM" id="SSF53335">
    <property type="entry name" value="S-adenosyl-L-methionine-dependent methyltransferases"/>
    <property type="match status" value="1"/>
</dbReference>
<dbReference type="GO" id="GO:0009307">
    <property type="term" value="P:DNA restriction-modification system"/>
    <property type="evidence" value="ECO:0007669"/>
    <property type="project" value="UniProtKB-KW"/>
</dbReference>
<dbReference type="PRINTS" id="PR00507">
    <property type="entry name" value="N12N6MTFRASE"/>
</dbReference>
<feature type="coiled-coil region" evidence="8">
    <location>
        <begin position="1140"/>
        <end position="1168"/>
    </location>
</feature>
<evidence type="ECO:0000256" key="8">
    <source>
        <dbReference type="SAM" id="Coils"/>
    </source>
</evidence>
<keyword evidence="3" id="KW-0808">Transferase</keyword>
<dbReference type="REBASE" id="22192">
    <property type="entry name" value="MvuORF1227P"/>
</dbReference>
<reference evidence="11" key="1">
    <citation type="submission" date="2009-10" db="EMBL/GenBank/DDBJ databases">
        <title>Complete sequence of chromosome of Methanocaldococcus vulcanius M7.</title>
        <authorList>
            <consortium name="US DOE Joint Genome Institute"/>
            <person name="Lucas S."/>
            <person name="Copeland A."/>
            <person name="Lapidus A."/>
            <person name="Glavina del Rio T."/>
            <person name="Dalin E."/>
            <person name="Tice H."/>
            <person name="Bruce D."/>
            <person name="Goodwin L."/>
            <person name="Pitluck S."/>
            <person name="Lcollab F.I."/>
            <person name="Brettin T."/>
            <person name="Detter J.C."/>
            <person name="Han C."/>
            <person name="Tapia R."/>
            <person name="Kuske C.R."/>
            <person name="Schmutz J."/>
            <person name="Larimer F."/>
            <person name="Land M."/>
            <person name="Hauser L."/>
            <person name="Kyrpides N."/>
            <person name="Ovchinikova G."/>
            <person name="Sieprawska-Lupa M."/>
            <person name="Whitman W.B."/>
            <person name="Woyke T."/>
        </authorList>
    </citation>
    <scope>NUCLEOTIDE SEQUENCE [LARGE SCALE GENOMIC DNA]</scope>
    <source>
        <strain evidence="11">M7</strain>
    </source>
</reference>
<dbReference type="Pfam" id="PF12950">
    <property type="entry name" value="TaqI_C"/>
    <property type="match status" value="1"/>
</dbReference>
<keyword evidence="4" id="KW-0949">S-adenosyl-L-methionine</keyword>
<dbReference type="PANTHER" id="PTHR33841:SF1">
    <property type="entry name" value="DNA METHYLTRANSFERASE A"/>
    <property type="match status" value="1"/>
</dbReference>
<dbReference type="EMBL" id="CP001787">
    <property type="protein sequence ID" value="ACX73084.1"/>
    <property type="molecule type" value="Genomic_DNA"/>
</dbReference>
<dbReference type="InterPro" id="IPR011639">
    <property type="entry name" value="MethylTrfase_TaqI-like_dom"/>
</dbReference>